<keyword evidence="1" id="KW-1133">Transmembrane helix</keyword>
<feature type="transmembrane region" description="Helical" evidence="1">
    <location>
        <begin position="9"/>
        <end position="28"/>
    </location>
</feature>
<feature type="transmembrane region" description="Helical" evidence="1">
    <location>
        <begin position="72"/>
        <end position="92"/>
    </location>
</feature>
<protein>
    <submittedName>
        <fullName evidence="2">DUF3021 family protein</fullName>
    </submittedName>
</protein>
<dbReference type="AlphaFoldDB" id="A0A6N7R5N2"/>
<evidence type="ECO:0000313" key="2">
    <source>
        <dbReference type="EMBL" id="MRI68559.1"/>
    </source>
</evidence>
<evidence type="ECO:0000256" key="1">
    <source>
        <dbReference type="SAM" id="Phobius"/>
    </source>
</evidence>
<feature type="transmembrane region" description="Helical" evidence="1">
    <location>
        <begin position="40"/>
        <end position="60"/>
    </location>
</feature>
<dbReference type="InterPro" id="IPR021560">
    <property type="entry name" value="DUF3021"/>
</dbReference>
<dbReference type="Proteomes" id="UP000435187">
    <property type="component" value="Unassembled WGS sequence"/>
</dbReference>
<proteinExistence type="predicted"/>
<comment type="caution">
    <text evidence="2">The sequence shown here is derived from an EMBL/GenBank/DDBJ whole genome shotgun (WGS) entry which is preliminary data.</text>
</comment>
<sequence length="137" mass="15914">MIVEGLKRILYGVAAGSLVTFVILSLLVMQDIETTVQEIWKHWLASMLIGIYFSWASVIFERERWSILKQTIVHFVISIVVYFPIAIMAGWVPFNTKALLLGLGIFIGCYSIFWISFYSYFKRMARSMNECIDRKNE</sequence>
<keyword evidence="1" id="KW-0472">Membrane</keyword>
<accession>A0A6N7R5N2</accession>
<reference evidence="2 3" key="1">
    <citation type="submission" date="2019-10" db="EMBL/GenBank/DDBJ databases">
        <title>Gracilibacillus salitolerans sp. nov., a moderate halophile isolated from a saline soil in northwest China.</title>
        <authorList>
            <person name="Gan L."/>
        </authorList>
    </citation>
    <scope>NUCLEOTIDE SEQUENCE [LARGE SCALE GENOMIC DNA]</scope>
    <source>
        <strain evidence="2 3">TP2-8</strain>
    </source>
</reference>
<organism evidence="2 3">
    <name type="scientific">Gracilibacillus thailandensis</name>
    <dbReference type="NCBI Taxonomy" id="563735"/>
    <lineage>
        <taxon>Bacteria</taxon>
        <taxon>Bacillati</taxon>
        <taxon>Bacillota</taxon>
        <taxon>Bacilli</taxon>
        <taxon>Bacillales</taxon>
        <taxon>Bacillaceae</taxon>
        <taxon>Gracilibacillus</taxon>
    </lineage>
</organism>
<evidence type="ECO:0000313" key="3">
    <source>
        <dbReference type="Proteomes" id="UP000435187"/>
    </source>
</evidence>
<gene>
    <name evidence="2" type="ORF">GH885_19825</name>
</gene>
<keyword evidence="3" id="KW-1185">Reference proteome</keyword>
<dbReference type="Pfam" id="PF11457">
    <property type="entry name" value="DUF3021"/>
    <property type="match status" value="1"/>
</dbReference>
<name>A0A6N7R5N2_9BACI</name>
<dbReference type="EMBL" id="WJEE01000076">
    <property type="protein sequence ID" value="MRI68559.1"/>
    <property type="molecule type" value="Genomic_DNA"/>
</dbReference>
<keyword evidence="1" id="KW-0812">Transmembrane</keyword>
<feature type="transmembrane region" description="Helical" evidence="1">
    <location>
        <begin position="98"/>
        <end position="121"/>
    </location>
</feature>
<dbReference type="RefSeq" id="WP_153837027.1">
    <property type="nucleotide sequence ID" value="NZ_JBHUMW010000004.1"/>
</dbReference>